<dbReference type="InterPro" id="IPR001995">
    <property type="entry name" value="Peptidase_A2_cat"/>
</dbReference>
<dbReference type="PROSITE" id="PS50175">
    <property type="entry name" value="ASP_PROT_RETROV"/>
    <property type="match status" value="1"/>
</dbReference>
<dbReference type="EMBL" id="MGHL01000001">
    <property type="protein sequence ID" value="OGM70898.1"/>
    <property type="molecule type" value="Genomic_DNA"/>
</dbReference>
<dbReference type="Proteomes" id="UP000178429">
    <property type="component" value="Unassembled WGS sequence"/>
</dbReference>
<proteinExistence type="predicted"/>
<organism evidence="3 4">
    <name type="scientific">Candidatus Woesebacteria bacterium RIFCSPLOWO2_01_FULL_44_14</name>
    <dbReference type="NCBI Taxonomy" id="1802525"/>
    <lineage>
        <taxon>Bacteria</taxon>
        <taxon>Candidatus Woeseibacteriota</taxon>
    </lineage>
</organism>
<comment type="caution">
    <text evidence="3">The sequence shown here is derived from an EMBL/GenBank/DDBJ whole genome shotgun (WGS) entry which is preliminary data.</text>
</comment>
<protein>
    <recommendedName>
        <fullName evidence="2">Peptidase A2 domain-containing protein</fullName>
    </recommendedName>
</protein>
<dbReference type="GO" id="GO:0006508">
    <property type="term" value="P:proteolysis"/>
    <property type="evidence" value="ECO:0007669"/>
    <property type="project" value="InterPro"/>
</dbReference>
<gene>
    <name evidence="3" type="ORF">A2975_01320</name>
</gene>
<dbReference type="GO" id="GO:0004190">
    <property type="term" value="F:aspartic-type endopeptidase activity"/>
    <property type="evidence" value="ECO:0007669"/>
    <property type="project" value="InterPro"/>
</dbReference>
<evidence type="ECO:0000259" key="2">
    <source>
        <dbReference type="PROSITE" id="PS50175"/>
    </source>
</evidence>
<evidence type="ECO:0000313" key="4">
    <source>
        <dbReference type="Proteomes" id="UP000178429"/>
    </source>
</evidence>
<dbReference type="Gene3D" id="2.40.70.10">
    <property type="entry name" value="Acid Proteases"/>
    <property type="match status" value="1"/>
</dbReference>
<dbReference type="AlphaFoldDB" id="A0A1F8C577"/>
<dbReference type="Pfam" id="PF13650">
    <property type="entry name" value="Asp_protease_2"/>
    <property type="match status" value="1"/>
</dbReference>
<dbReference type="STRING" id="1802525.A2975_01320"/>
<evidence type="ECO:0000256" key="1">
    <source>
        <dbReference type="ARBA" id="ARBA00022801"/>
    </source>
</evidence>
<keyword evidence="1" id="KW-0378">Hydrolase</keyword>
<dbReference type="SUPFAM" id="SSF50630">
    <property type="entry name" value="Acid proteases"/>
    <property type="match status" value="1"/>
</dbReference>
<sequence length="136" mass="15397">MDVKFDFEFEGKSYFGNVYRPVAKVSLKSFKKDLWVNIWMVVDTGADFTILPRYLSGDLGISLEKDCVADVTKGVGGQQTIHLVKSKLEAQVGDLKREIPLAFFSSDELPPLMGRLGFLETFDVEFLKEHIVVFKN</sequence>
<dbReference type="InterPro" id="IPR021109">
    <property type="entry name" value="Peptidase_aspartic_dom_sf"/>
</dbReference>
<evidence type="ECO:0000313" key="3">
    <source>
        <dbReference type="EMBL" id="OGM70898.1"/>
    </source>
</evidence>
<accession>A0A1F8C577</accession>
<reference evidence="3 4" key="1">
    <citation type="journal article" date="2016" name="Nat. Commun.">
        <title>Thousands of microbial genomes shed light on interconnected biogeochemical processes in an aquifer system.</title>
        <authorList>
            <person name="Anantharaman K."/>
            <person name="Brown C.T."/>
            <person name="Hug L.A."/>
            <person name="Sharon I."/>
            <person name="Castelle C.J."/>
            <person name="Probst A.J."/>
            <person name="Thomas B.C."/>
            <person name="Singh A."/>
            <person name="Wilkins M.J."/>
            <person name="Karaoz U."/>
            <person name="Brodie E.L."/>
            <person name="Williams K.H."/>
            <person name="Hubbard S.S."/>
            <person name="Banfield J.F."/>
        </authorList>
    </citation>
    <scope>NUCLEOTIDE SEQUENCE [LARGE SCALE GENOMIC DNA]</scope>
</reference>
<feature type="domain" description="Peptidase A2" evidence="2">
    <location>
        <begin position="38"/>
        <end position="77"/>
    </location>
</feature>
<name>A0A1F8C577_9BACT</name>